<sequence length="530" mass="61941">MLRLALVRRSCLSHLARYRRLFHHTSRRAVTKPPEKRPPSRPPDKENYNYEIWADDAPDPRLVAFKRVTANDLEKCTKPPTEVKMLVRDFIEDSLYNPNYGYFPKQATIFTSEDTSIPFQEIHDMAHFEHEVAVRYSAYGKDGDGPGRQIWHTPTELFKPYYGHAIARCIVSEYLLKYFPYEDLVIYEIGAGNGTLARDILDFIREEYPEVYERTRYNIVEISRRLVQLQRQRLSVHYPIVSVTHKSIFHWDKTVASPCFFLAMEVIDNFAHDVIRYDYRTLEPYQGVVTIDEYNDFGMHYERIQDSLISSLLALRHRLNHQPIFPKLFRHSKLRSFILNFPLSPNLSPPEYIPTRLLSLLRTLRRYFPRHRLLLSDFSSLPDTIPGTNAPVVQTRFRNRTVPTETLLVQPGYFDIFFATDFERLRDMYEHILEQPVLHDDTTFGRVSPLGTSSSPLSEGANFFSSRRPRNRRVPLDGVPSSSGLPVGEHKSGVFGHAEFLETYSDLCKTRLRSGENPMLDFYKNVKFLF</sequence>
<gene>
    <name evidence="1" type="ORF">K488DRAFT_43555</name>
</gene>
<comment type="caution">
    <text evidence="1">The sequence shown here is derived from an EMBL/GenBank/DDBJ whole genome shotgun (WGS) entry which is preliminary data.</text>
</comment>
<dbReference type="Proteomes" id="UP000814128">
    <property type="component" value="Unassembled WGS sequence"/>
</dbReference>
<organism evidence="1 2">
    <name type="scientific">Vararia minispora EC-137</name>
    <dbReference type="NCBI Taxonomy" id="1314806"/>
    <lineage>
        <taxon>Eukaryota</taxon>
        <taxon>Fungi</taxon>
        <taxon>Dikarya</taxon>
        <taxon>Basidiomycota</taxon>
        <taxon>Agaricomycotina</taxon>
        <taxon>Agaricomycetes</taxon>
        <taxon>Russulales</taxon>
        <taxon>Lachnocladiaceae</taxon>
        <taxon>Vararia</taxon>
    </lineage>
</organism>
<accession>A0ACB8QVF8</accession>
<reference evidence="1" key="2">
    <citation type="journal article" date="2022" name="New Phytol.">
        <title>Evolutionary transition to the ectomycorrhizal habit in the genomes of a hyperdiverse lineage of mushroom-forming fungi.</title>
        <authorList>
            <person name="Looney B."/>
            <person name="Miyauchi S."/>
            <person name="Morin E."/>
            <person name="Drula E."/>
            <person name="Courty P.E."/>
            <person name="Kohler A."/>
            <person name="Kuo A."/>
            <person name="LaButti K."/>
            <person name="Pangilinan J."/>
            <person name="Lipzen A."/>
            <person name="Riley R."/>
            <person name="Andreopoulos W."/>
            <person name="He G."/>
            <person name="Johnson J."/>
            <person name="Nolan M."/>
            <person name="Tritt A."/>
            <person name="Barry K.W."/>
            <person name="Grigoriev I.V."/>
            <person name="Nagy L.G."/>
            <person name="Hibbett D."/>
            <person name="Henrissat B."/>
            <person name="Matheny P.B."/>
            <person name="Labbe J."/>
            <person name="Martin F.M."/>
        </authorList>
    </citation>
    <scope>NUCLEOTIDE SEQUENCE</scope>
    <source>
        <strain evidence="1">EC-137</strain>
    </source>
</reference>
<keyword evidence="2" id="KW-1185">Reference proteome</keyword>
<keyword evidence="1" id="KW-0808">Transferase</keyword>
<evidence type="ECO:0000313" key="1">
    <source>
        <dbReference type="EMBL" id="KAI0035331.1"/>
    </source>
</evidence>
<dbReference type="EMBL" id="MU273486">
    <property type="protein sequence ID" value="KAI0035331.1"/>
    <property type="molecule type" value="Genomic_DNA"/>
</dbReference>
<name>A0ACB8QVF8_9AGAM</name>
<protein>
    <submittedName>
        <fullName evidence="1">S-adenosyl-L-methionine-dependent methyltransferase</fullName>
    </submittedName>
</protein>
<evidence type="ECO:0000313" key="2">
    <source>
        <dbReference type="Proteomes" id="UP000814128"/>
    </source>
</evidence>
<keyword evidence="1" id="KW-0489">Methyltransferase</keyword>
<proteinExistence type="predicted"/>
<reference evidence="1" key="1">
    <citation type="submission" date="2021-02" db="EMBL/GenBank/DDBJ databases">
        <authorList>
            <consortium name="DOE Joint Genome Institute"/>
            <person name="Ahrendt S."/>
            <person name="Looney B.P."/>
            <person name="Miyauchi S."/>
            <person name="Morin E."/>
            <person name="Drula E."/>
            <person name="Courty P.E."/>
            <person name="Chicoki N."/>
            <person name="Fauchery L."/>
            <person name="Kohler A."/>
            <person name="Kuo A."/>
            <person name="Labutti K."/>
            <person name="Pangilinan J."/>
            <person name="Lipzen A."/>
            <person name="Riley R."/>
            <person name="Andreopoulos W."/>
            <person name="He G."/>
            <person name="Johnson J."/>
            <person name="Barry K.W."/>
            <person name="Grigoriev I.V."/>
            <person name="Nagy L."/>
            <person name="Hibbett D."/>
            <person name="Henrissat B."/>
            <person name="Matheny P.B."/>
            <person name="Labbe J."/>
            <person name="Martin F."/>
        </authorList>
    </citation>
    <scope>NUCLEOTIDE SEQUENCE</scope>
    <source>
        <strain evidence="1">EC-137</strain>
    </source>
</reference>